<dbReference type="EMBL" id="CP001398">
    <property type="protein sequence ID" value="ACS32759.1"/>
    <property type="molecule type" value="Genomic_DNA"/>
</dbReference>
<evidence type="ECO:0000259" key="6">
    <source>
        <dbReference type="Pfam" id="PF01850"/>
    </source>
</evidence>
<dbReference type="InterPro" id="IPR051749">
    <property type="entry name" value="PINc/VapC_TA_RNase"/>
</dbReference>
<dbReference type="PATRIC" id="fig|593117.10.peg.260"/>
<dbReference type="RefSeq" id="WP_015857878.1">
    <property type="nucleotide sequence ID" value="NC_012804.1"/>
</dbReference>
<proteinExistence type="predicted"/>
<keyword evidence="8" id="KW-1185">Reference proteome</keyword>
<evidence type="ECO:0000313" key="7">
    <source>
        <dbReference type="EMBL" id="ACS32759.1"/>
    </source>
</evidence>
<keyword evidence="2" id="KW-0540">Nuclease</keyword>
<dbReference type="InterPro" id="IPR002716">
    <property type="entry name" value="PIN_dom"/>
</dbReference>
<evidence type="ECO:0000256" key="4">
    <source>
        <dbReference type="ARBA" id="ARBA00022801"/>
    </source>
</evidence>
<accession>C5A3E7</accession>
<feature type="domain" description="PIN" evidence="6">
    <location>
        <begin position="41"/>
        <end position="99"/>
    </location>
</feature>
<keyword evidence="3" id="KW-0479">Metal-binding</keyword>
<dbReference type="HOGENOM" id="CLU_171554_0_0_2"/>
<dbReference type="Gene3D" id="3.40.50.1010">
    <property type="entry name" value="5'-nuclease"/>
    <property type="match status" value="1"/>
</dbReference>
<dbReference type="OrthoDB" id="371667at2157"/>
<evidence type="ECO:0000256" key="1">
    <source>
        <dbReference type="ARBA" id="ARBA00022649"/>
    </source>
</evidence>
<sequence length="108" mass="12214">MTVIDTNVVMRRVKTGEEISENITEVTAVEYPPVLSYRKFNGEILLITRRTVAIAIELQRKLREIGKPKQFADLMIAAICIANGEKLITYDSDFKDIADVSELEVEVL</sequence>
<dbReference type="PANTHER" id="PTHR42740:SF2">
    <property type="entry name" value="RIBONUCLEASE VAPC1"/>
    <property type="match status" value="1"/>
</dbReference>
<dbReference type="GO" id="GO:0046872">
    <property type="term" value="F:metal ion binding"/>
    <property type="evidence" value="ECO:0007669"/>
    <property type="project" value="UniProtKB-KW"/>
</dbReference>
<dbReference type="GO" id="GO:0016787">
    <property type="term" value="F:hydrolase activity"/>
    <property type="evidence" value="ECO:0007669"/>
    <property type="project" value="UniProtKB-KW"/>
</dbReference>
<protein>
    <submittedName>
        <fullName evidence="7">Nucleotide binding protein, putative, containing PIN domain</fullName>
    </submittedName>
</protein>
<dbReference type="GO" id="GO:0004540">
    <property type="term" value="F:RNA nuclease activity"/>
    <property type="evidence" value="ECO:0007669"/>
    <property type="project" value="TreeGrafter"/>
</dbReference>
<name>C5A3E7_THEGJ</name>
<dbReference type="InterPro" id="IPR029060">
    <property type="entry name" value="PIN-like_dom_sf"/>
</dbReference>
<dbReference type="eggNOG" id="arCOG02219">
    <property type="taxonomic scope" value="Archaea"/>
</dbReference>
<dbReference type="KEGG" id="tga:TGAM_0257"/>
<evidence type="ECO:0000313" key="8">
    <source>
        <dbReference type="Proteomes" id="UP000001488"/>
    </source>
</evidence>
<gene>
    <name evidence="7" type="ordered locus">TGAM_0257</name>
</gene>
<dbReference type="Pfam" id="PF01850">
    <property type="entry name" value="PIN"/>
    <property type="match status" value="1"/>
</dbReference>
<reference evidence="7 8" key="1">
    <citation type="journal article" date="2007" name="Genome Biol.">
        <title>Genome analysis and genome-wide proteomics of Thermococcus gammatolerans, the most radioresistant organism known amongst the Archaea.</title>
        <authorList>
            <person name="Zivanovic Y."/>
            <person name="Armengaud J."/>
            <person name="Lagorce A."/>
            <person name="Leplat C."/>
            <person name="Guerin P."/>
            <person name="Dutertre M."/>
            <person name="Anthouard V."/>
            <person name="Forterre P."/>
            <person name="Wincker P."/>
            <person name="Confalonieri F."/>
        </authorList>
    </citation>
    <scope>NUCLEOTIDE SEQUENCE [LARGE SCALE GENOMIC DNA]</scope>
    <source>
        <strain evidence="8">DSM 15229 / JCM 11827 / EJ3</strain>
    </source>
</reference>
<keyword evidence="4" id="KW-0378">Hydrolase</keyword>
<keyword evidence="1" id="KW-1277">Toxin-antitoxin system</keyword>
<keyword evidence="5" id="KW-0460">Magnesium</keyword>
<dbReference type="GeneID" id="7988832"/>
<dbReference type="PANTHER" id="PTHR42740">
    <property type="entry name" value="RIBONUCLEASE VAPC3"/>
    <property type="match status" value="1"/>
</dbReference>
<dbReference type="Proteomes" id="UP000001488">
    <property type="component" value="Chromosome"/>
</dbReference>
<dbReference type="SUPFAM" id="SSF88723">
    <property type="entry name" value="PIN domain-like"/>
    <property type="match status" value="1"/>
</dbReference>
<evidence type="ECO:0000256" key="3">
    <source>
        <dbReference type="ARBA" id="ARBA00022723"/>
    </source>
</evidence>
<dbReference type="STRING" id="593117.TGAM_0257"/>
<evidence type="ECO:0000256" key="2">
    <source>
        <dbReference type="ARBA" id="ARBA00022722"/>
    </source>
</evidence>
<organism evidence="7 8">
    <name type="scientific">Thermococcus gammatolerans (strain DSM 15229 / JCM 11827 / EJ3)</name>
    <dbReference type="NCBI Taxonomy" id="593117"/>
    <lineage>
        <taxon>Archaea</taxon>
        <taxon>Methanobacteriati</taxon>
        <taxon>Methanobacteriota</taxon>
        <taxon>Thermococci</taxon>
        <taxon>Thermococcales</taxon>
        <taxon>Thermococcaceae</taxon>
        <taxon>Thermococcus</taxon>
    </lineage>
</organism>
<dbReference type="AlphaFoldDB" id="C5A3E7"/>
<dbReference type="PaxDb" id="593117-TGAM_0257"/>
<evidence type="ECO:0000256" key="5">
    <source>
        <dbReference type="ARBA" id="ARBA00022842"/>
    </source>
</evidence>